<dbReference type="PANTHER" id="PTHR47843:SF7">
    <property type="entry name" value="BTB DOMAIN-CONTAINING PROTEIN"/>
    <property type="match status" value="1"/>
</dbReference>
<dbReference type="PROSITE" id="PS50097">
    <property type="entry name" value="BTB"/>
    <property type="match status" value="1"/>
</dbReference>
<dbReference type="InterPro" id="IPR000210">
    <property type="entry name" value="BTB/POZ_dom"/>
</dbReference>
<dbReference type="EMBL" id="VIGI01000003">
    <property type="protein sequence ID" value="KAB8302100.1"/>
    <property type="molecule type" value="Genomic_DNA"/>
</dbReference>
<dbReference type="Pfam" id="PF00651">
    <property type="entry name" value="BTB"/>
    <property type="match status" value="1"/>
</dbReference>
<dbReference type="PANTHER" id="PTHR47843">
    <property type="entry name" value="BTB DOMAIN-CONTAINING PROTEIN-RELATED"/>
    <property type="match status" value="1"/>
</dbReference>
<evidence type="ECO:0000313" key="3">
    <source>
        <dbReference type="Proteomes" id="UP000326757"/>
    </source>
</evidence>
<organism evidence="2 3">
    <name type="scientific">Monilinia laxa</name>
    <name type="common">Brown rot fungus</name>
    <name type="synonym">Sclerotinia laxa</name>
    <dbReference type="NCBI Taxonomy" id="61186"/>
    <lineage>
        <taxon>Eukaryota</taxon>
        <taxon>Fungi</taxon>
        <taxon>Dikarya</taxon>
        <taxon>Ascomycota</taxon>
        <taxon>Pezizomycotina</taxon>
        <taxon>Leotiomycetes</taxon>
        <taxon>Helotiales</taxon>
        <taxon>Sclerotiniaceae</taxon>
        <taxon>Monilinia</taxon>
    </lineage>
</organism>
<keyword evidence="3" id="KW-1185">Reference proteome</keyword>
<evidence type="ECO:0000259" key="1">
    <source>
        <dbReference type="PROSITE" id="PS50097"/>
    </source>
</evidence>
<name>A0A5N6KE85_MONLA</name>
<feature type="domain" description="BTB" evidence="1">
    <location>
        <begin position="17"/>
        <end position="82"/>
    </location>
</feature>
<dbReference type="InterPro" id="IPR011333">
    <property type="entry name" value="SKP1/BTB/POZ_sf"/>
</dbReference>
<reference evidence="2 3" key="1">
    <citation type="submission" date="2019-06" db="EMBL/GenBank/DDBJ databases">
        <title>Genome Sequence of the Brown Rot Fungal Pathogen Monilinia laxa.</title>
        <authorList>
            <person name="De Miccolis Angelini R.M."/>
            <person name="Landi L."/>
            <person name="Abate D."/>
            <person name="Pollastro S."/>
            <person name="Romanazzi G."/>
            <person name="Faretra F."/>
        </authorList>
    </citation>
    <scope>NUCLEOTIDE SEQUENCE [LARGE SCALE GENOMIC DNA]</scope>
    <source>
        <strain evidence="2 3">Mlax316</strain>
    </source>
</reference>
<protein>
    <recommendedName>
        <fullName evidence="1">BTB domain-containing protein</fullName>
    </recommendedName>
</protein>
<gene>
    <name evidence="2" type="ORF">EYC80_005551</name>
</gene>
<comment type="caution">
    <text evidence="2">The sequence shown here is derived from an EMBL/GenBank/DDBJ whole genome shotgun (WGS) entry which is preliminary data.</text>
</comment>
<dbReference type="AlphaFoldDB" id="A0A5N6KE85"/>
<dbReference type="Proteomes" id="UP000326757">
    <property type="component" value="Unassembled WGS sequence"/>
</dbReference>
<dbReference type="SUPFAM" id="SSF54695">
    <property type="entry name" value="POZ domain"/>
    <property type="match status" value="1"/>
</dbReference>
<dbReference type="OrthoDB" id="6359816at2759"/>
<dbReference type="Gene3D" id="3.30.710.10">
    <property type="entry name" value="Potassium Channel Kv1.1, Chain A"/>
    <property type="match status" value="1"/>
</dbReference>
<sequence>MSSPSSLVLMTPETLNEVVALYVGKKRKRYIVHKKILCDQSEFFDAGFNNEFREATKREIYLLEDDPTALAALIEYMYRGSVRKFWPIAEPIFLASIT</sequence>
<proteinExistence type="predicted"/>
<evidence type="ECO:0000313" key="2">
    <source>
        <dbReference type="EMBL" id="KAB8302100.1"/>
    </source>
</evidence>
<accession>A0A5N6KE85</accession>